<gene>
    <name evidence="5" type="ORF">ENL47_03655</name>
    <name evidence="4" type="ORF">ENM84_02780</name>
</gene>
<feature type="domain" description="Non-reducing end beta-L-arabinofuranosidase-like GH127 C-terminal" evidence="3">
    <location>
        <begin position="522"/>
        <end position="640"/>
    </location>
</feature>
<dbReference type="Pfam" id="PF20737">
    <property type="entry name" value="Glyco_hydro127C"/>
    <property type="match status" value="1"/>
</dbReference>
<dbReference type="Pfam" id="PF20736">
    <property type="entry name" value="Glyco_hydro127M"/>
    <property type="match status" value="1"/>
</dbReference>
<keyword evidence="5" id="KW-0378">Hydrolase</keyword>
<dbReference type="GO" id="GO:0005975">
    <property type="term" value="P:carbohydrate metabolic process"/>
    <property type="evidence" value="ECO:0007669"/>
    <property type="project" value="InterPro"/>
</dbReference>
<dbReference type="GO" id="GO:0016787">
    <property type="term" value="F:hydrolase activity"/>
    <property type="evidence" value="ECO:0007669"/>
    <property type="project" value="UniProtKB-KW"/>
</dbReference>
<sequence length="650" mass="75111">MVVMNTRDIYVIDVIRSRYAVVEPLPINRVKVIDDFWGPRLETLVKVTLPLQFKKIEETGRLENFRIVSGKMNGRFKGLWFNDSDVYKWIEASAYALTYIWNDELYSMVIKAKEDIIAAQQSDGYINTYITINGLERWRDLAWSHELYCAGHLFQAAIAVRRCLGIDDLYVASLKFADLLVNTFGWEEGKLKTSDGHPEIEMALIELYRENGNTNYLKLADFFINIRGKGYITRTALTRSLSFSPEYLVDYKPVKELDDVAGGHAVRVLYYLAGVADLYIENGDKELWTALDRLWRRIVYRKMYITYGFGSRYEGEAFGDDYELPNDRAYSETCASVAAALWAWRMFLATGDAEYMEVIESILYNAGLAGISLDGTKYFYVNPLADYLGKHERKLWFECACCPPNIARLLAYLPSMIYSFSRVDKGIMINLFIGSKSIFKINGNKVIVSIHTEYPWNGKTYIEIEPDKVDEIPIMIRIPSWVDEPIIKVDNEIVKGRSGRYVKIVRAWDKGDKIFIEFKLKPRFIQPHPYIDASYGKIAIKRGPMVYCIEGVDNKGFDLRDLFIDPHQANLKEIFRRDVLGGVIVIEGDGYIIKENNHGAMLYNDFKEKKTLDIKKVKFTAIPYYAWNNRGCTQMIIWIKLLKPYPIIKQ</sequence>
<dbReference type="InterPro" id="IPR008928">
    <property type="entry name" value="6-hairpin_glycosidase_sf"/>
</dbReference>
<evidence type="ECO:0000259" key="2">
    <source>
        <dbReference type="Pfam" id="PF20736"/>
    </source>
</evidence>
<dbReference type="InterPro" id="IPR049174">
    <property type="entry name" value="Beta-AFase-like"/>
</dbReference>
<proteinExistence type="predicted"/>
<evidence type="ECO:0000259" key="3">
    <source>
        <dbReference type="Pfam" id="PF20737"/>
    </source>
</evidence>
<dbReference type="PANTHER" id="PTHR43465:SF2">
    <property type="entry name" value="DUF1680 DOMAIN PROTEIN (AFU_ORTHOLOGUE AFUA_1G08910)"/>
    <property type="match status" value="1"/>
</dbReference>
<accession>A0A7C5YYW1</accession>
<dbReference type="Pfam" id="PF07944">
    <property type="entry name" value="Beta-AFase-like_GH127_cat"/>
    <property type="match status" value="1"/>
</dbReference>
<dbReference type="AlphaFoldDB" id="A0A7C5YYW1"/>
<comment type="caution">
    <text evidence="5">The sequence shown here is derived from an EMBL/GenBank/DDBJ whole genome shotgun (WGS) entry which is preliminary data.</text>
</comment>
<dbReference type="SUPFAM" id="SSF48208">
    <property type="entry name" value="Six-hairpin glycosidases"/>
    <property type="match status" value="1"/>
</dbReference>
<dbReference type="InterPro" id="IPR012878">
    <property type="entry name" value="Beta-AFase-like_GH127_cat"/>
</dbReference>
<feature type="domain" description="Non-reducing end beta-L-arabinofuranosidase-like GH127 catalytic" evidence="1">
    <location>
        <begin position="30"/>
        <end position="414"/>
    </location>
</feature>
<organism evidence="5">
    <name type="scientific">Ignisphaera aggregans</name>
    <dbReference type="NCBI Taxonomy" id="334771"/>
    <lineage>
        <taxon>Archaea</taxon>
        <taxon>Thermoproteota</taxon>
        <taxon>Thermoprotei</taxon>
        <taxon>Desulfurococcales</taxon>
        <taxon>Desulfurococcaceae</taxon>
        <taxon>Ignisphaera</taxon>
    </lineage>
</organism>
<evidence type="ECO:0000313" key="5">
    <source>
        <dbReference type="EMBL" id="HHR95920.1"/>
    </source>
</evidence>
<feature type="domain" description="Non-reducing end beta-L-arabinofuranosidase-like GH127 middle" evidence="2">
    <location>
        <begin position="427"/>
        <end position="519"/>
    </location>
</feature>
<name>A0A7C5YYW1_9CREN</name>
<protein>
    <submittedName>
        <fullName evidence="5">Glycoside hydrolase family 127 protein</fullName>
    </submittedName>
</protein>
<dbReference type="InterPro" id="IPR049049">
    <property type="entry name" value="Beta-AFase-like_GH127_C"/>
</dbReference>
<evidence type="ECO:0000313" key="4">
    <source>
        <dbReference type="EMBL" id="HHP81569.1"/>
    </source>
</evidence>
<dbReference type="InterPro" id="IPR049046">
    <property type="entry name" value="Beta-AFase-like_GH127_middle"/>
</dbReference>
<evidence type="ECO:0000259" key="1">
    <source>
        <dbReference type="Pfam" id="PF07944"/>
    </source>
</evidence>
<reference evidence="5" key="1">
    <citation type="journal article" date="2020" name="mSystems">
        <title>Genome- and Community-Level Interaction Insights into Carbon Utilization and Element Cycling Functions of Hydrothermarchaeota in Hydrothermal Sediment.</title>
        <authorList>
            <person name="Zhou Z."/>
            <person name="Liu Y."/>
            <person name="Xu W."/>
            <person name="Pan J."/>
            <person name="Luo Z.H."/>
            <person name="Li M."/>
        </authorList>
    </citation>
    <scope>NUCLEOTIDE SEQUENCE [LARGE SCALE GENOMIC DNA]</scope>
    <source>
        <strain evidence="5">SpSt-1</strain>
        <strain evidence="4">SpSt-1121</strain>
    </source>
</reference>
<dbReference type="EMBL" id="DRUB01000064">
    <property type="protein sequence ID" value="HHR95920.1"/>
    <property type="molecule type" value="Genomic_DNA"/>
</dbReference>
<dbReference type="PANTHER" id="PTHR43465">
    <property type="entry name" value="DUF1680 DOMAIN PROTEIN (AFU_ORTHOLOGUE AFUA_1G08910)"/>
    <property type="match status" value="1"/>
</dbReference>
<dbReference type="EMBL" id="DRZI01000120">
    <property type="protein sequence ID" value="HHP81569.1"/>
    <property type="molecule type" value="Genomic_DNA"/>
</dbReference>